<organism evidence="1">
    <name type="scientific">Neobodo designis</name>
    <name type="common">Flagellated protozoan</name>
    <name type="synonym">Bodo designis</name>
    <dbReference type="NCBI Taxonomy" id="312471"/>
    <lineage>
        <taxon>Eukaryota</taxon>
        <taxon>Discoba</taxon>
        <taxon>Euglenozoa</taxon>
        <taxon>Kinetoplastea</taxon>
        <taxon>Metakinetoplastina</taxon>
        <taxon>Neobodonida</taxon>
        <taxon>Neobodo</taxon>
    </lineage>
</organism>
<protein>
    <submittedName>
        <fullName evidence="1">Uncharacterized protein</fullName>
    </submittedName>
</protein>
<proteinExistence type="predicted"/>
<reference evidence="1" key="1">
    <citation type="submission" date="2021-01" db="EMBL/GenBank/DDBJ databases">
        <authorList>
            <person name="Corre E."/>
            <person name="Pelletier E."/>
            <person name="Niang G."/>
            <person name="Scheremetjew M."/>
            <person name="Finn R."/>
            <person name="Kale V."/>
            <person name="Holt S."/>
            <person name="Cochrane G."/>
            <person name="Meng A."/>
            <person name="Brown T."/>
            <person name="Cohen L."/>
        </authorList>
    </citation>
    <scope>NUCLEOTIDE SEQUENCE</scope>
    <source>
        <strain evidence="1">CCAP 1951/1</strain>
    </source>
</reference>
<name>A0A7S1LZ44_NEODS</name>
<sequence length="121" mass="12182">MGPRYLQIAAAATHHLRSGKGAELVFGLIDAVKFHQSITSLMLTAASLAAASAEDSAAVGENALPVLAAACAAVARQPYKGRDGAAAVALEPRMVLKWKDMGGAPVAVEAAQSAIDAASQG</sequence>
<gene>
    <name evidence="1" type="ORF">NDES1114_LOCUS15346</name>
</gene>
<evidence type="ECO:0000313" key="1">
    <source>
        <dbReference type="EMBL" id="CAD9117173.1"/>
    </source>
</evidence>
<dbReference type="AlphaFoldDB" id="A0A7S1LZ44"/>
<dbReference type="EMBL" id="HBGF01023244">
    <property type="protein sequence ID" value="CAD9117173.1"/>
    <property type="molecule type" value="Transcribed_RNA"/>
</dbReference>
<accession>A0A7S1LZ44</accession>